<dbReference type="EMBL" id="MGHH01000013">
    <property type="protein sequence ID" value="OGM64115.1"/>
    <property type="molecule type" value="Genomic_DNA"/>
</dbReference>
<dbReference type="InterPro" id="IPR006439">
    <property type="entry name" value="HAD-SF_hydro_IA"/>
</dbReference>
<reference evidence="1 2" key="1">
    <citation type="journal article" date="2016" name="Nat. Commun.">
        <title>Thousands of microbial genomes shed light on interconnected biogeochemical processes in an aquifer system.</title>
        <authorList>
            <person name="Anantharaman K."/>
            <person name="Brown C.T."/>
            <person name="Hug L.A."/>
            <person name="Sharon I."/>
            <person name="Castelle C.J."/>
            <person name="Probst A.J."/>
            <person name="Thomas B.C."/>
            <person name="Singh A."/>
            <person name="Wilkins M.J."/>
            <person name="Karaoz U."/>
            <person name="Brodie E.L."/>
            <person name="Williams K.H."/>
            <person name="Hubbard S.S."/>
            <person name="Banfield J.F."/>
        </authorList>
    </citation>
    <scope>NUCLEOTIDE SEQUENCE [LARGE SCALE GENOMIC DNA]</scope>
</reference>
<organism evidence="1 2">
    <name type="scientific">Candidatus Woesebacteria bacterium RIFCSPLOWO2_01_FULL_39_25</name>
    <dbReference type="NCBI Taxonomy" id="1802521"/>
    <lineage>
        <taxon>Bacteria</taxon>
        <taxon>Candidatus Woeseibacteriota</taxon>
    </lineage>
</organism>
<dbReference type="Pfam" id="PF00702">
    <property type="entry name" value="Hydrolase"/>
    <property type="match status" value="1"/>
</dbReference>
<evidence type="ECO:0000313" key="2">
    <source>
        <dbReference type="Proteomes" id="UP000176725"/>
    </source>
</evidence>
<protein>
    <recommendedName>
        <fullName evidence="3">HAD family hydrolase</fullName>
    </recommendedName>
</protein>
<dbReference type="STRING" id="1802521.A2893_03220"/>
<comment type="caution">
    <text evidence="1">The sequence shown here is derived from an EMBL/GenBank/DDBJ whole genome shotgun (WGS) entry which is preliminary data.</text>
</comment>
<dbReference type="SUPFAM" id="SSF56784">
    <property type="entry name" value="HAD-like"/>
    <property type="match status" value="1"/>
</dbReference>
<dbReference type="AlphaFoldDB" id="A0A1F8BL97"/>
<dbReference type="PANTHER" id="PTHR43611:SF3">
    <property type="entry name" value="FLAVIN MONONUCLEOTIDE HYDROLASE 1, CHLOROPLATIC"/>
    <property type="match status" value="1"/>
</dbReference>
<proteinExistence type="predicted"/>
<sequence>MIKKQQEIKAIIFDVGGVILDLNKKKTLRIPESISTIYGISIEEARKIWVTYDRRSLLTGAETPKTFLRNISRAIDTSKTPETLYEEWTKLSLKEENCIDWKLLDFIKNLREKYKIYVMSNAVNIAQEDKLTRTIKSMFDKYFVSYEEGFRKPEKEAFLNVLKKIDCNPENCIFVDDTLININTAKEMKINSIIYKSLEQLKKDIKEIVDK</sequence>
<dbReference type="InterPro" id="IPR036412">
    <property type="entry name" value="HAD-like_sf"/>
</dbReference>
<evidence type="ECO:0000313" key="1">
    <source>
        <dbReference type="EMBL" id="OGM64115.1"/>
    </source>
</evidence>
<accession>A0A1F8BL97</accession>
<dbReference type="InterPro" id="IPR023214">
    <property type="entry name" value="HAD_sf"/>
</dbReference>
<dbReference type="Proteomes" id="UP000176725">
    <property type="component" value="Unassembled WGS sequence"/>
</dbReference>
<dbReference type="SFLD" id="SFLDS00003">
    <property type="entry name" value="Haloacid_Dehalogenase"/>
    <property type="match status" value="1"/>
</dbReference>
<dbReference type="Gene3D" id="1.10.150.240">
    <property type="entry name" value="Putative phosphatase, domain 2"/>
    <property type="match status" value="1"/>
</dbReference>
<dbReference type="SFLD" id="SFLDG01129">
    <property type="entry name" value="C1.5:_HAD__Beta-PGM__Phosphata"/>
    <property type="match status" value="1"/>
</dbReference>
<name>A0A1F8BL97_9BACT</name>
<dbReference type="Gene3D" id="3.40.50.1000">
    <property type="entry name" value="HAD superfamily/HAD-like"/>
    <property type="match status" value="1"/>
</dbReference>
<gene>
    <name evidence="1" type="ORF">A2893_03220</name>
</gene>
<dbReference type="PANTHER" id="PTHR43611">
    <property type="entry name" value="ALPHA-D-GLUCOSE 1-PHOSPHATE PHOSPHATASE"/>
    <property type="match status" value="1"/>
</dbReference>
<dbReference type="NCBIfam" id="TIGR01509">
    <property type="entry name" value="HAD-SF-IA-v3"/>
    <property type="match status" value="1"/>
</dbReference>
<evidence type="ECO:0008006" key="3">
    <source>
        <dbReference type="Google" id="ProtNLM"/>
    </source>
</evidence>
<dbReference type="InterPro" id="IPR023198">
    <property type="entry name" value="PGP-like_dom2"/>
</dbReference>
<dbReference type="NCBIfam" id="TIGR01549">
    <property type="entry name" value="HAD-SF-IA-v1"/>
    <property type="match status" value="1"/>
</dbReference>